<reference evidence="3" key="1">
    <citation type="journal article" date="2007" name="PLoS ONE">
        <title>The first genome sequence of an elite grapevine cultivar (Pinot noir Vitis vinifera L.): coping with a highly heterozygous genome.</title>
        <authorList>
            <person name="Velasco R."/>
            <person name="Zharkikh A."/>
            <person name="Troggio M."/>
            <person name="Cartwright D.A."/>
            <person name="Cestaro A."/>
            <person name="Pruss D."/>
            <person name="Pindo M."/>
            <person name="FitzGerald L.M."/>
            <person name="Vezzulli S."/>
            <person name="Reid J."/>
            <person name="Malacarne G."/>
            <person name="Iliev D."/>
            <person name="Coppola G."/>
            <person name="Wardell B."/>
            <person name="Micheletti D."/>
            <person name="Macalma T."/>
            <person name="Facci M."/>
            <person name="Mitchell J.T."/>
            <person name="Perazzolli M."/>
            <person name="Eldredge G."/>
            <person name="Gatto P."/>
            <person name="Oyzerski R."/>
            <person name="Moretto M."/>
            <person name="Gutin N."/>
            <person name="Stefanini M."/>
            <person name="Chen Y."/>
            <person name="Segala C."/>
            <person name="Davenport C."/>
            <person name="Dematte L."/>
            <person name="Mraz A."/>
            <person name="Battilana J."/>
            <person name="Stormo K."/>
            <person name="Costa F."/>
            <person name="Tao Q."/>
            <person name="Si-Ammour A."/>
            <person name="Harkins T."/>
            <person name="Lackey A."/>
            <person name="Perbost C."/>
            <person name="Taillon B."/>
            <person name="Stella A."/>
            <person name="Solovyev V."/>
            <person name="Fawcett J.A."/>
            <person name="Sterck L."/>
            <person name="Vandepoele K."/>
            <person name="Grando S.M."/>
            <person name="Toppo S."/>
            <person name="Moser C."/>
            <person name="Lanchbury J."/>
            <person name="Bogden R."/>
            <person name="Skolnick M."/>
            <person name="Sgaramella V."/>
            <person name="Bhatnagar S.K."/>
            <person name="Fontana P."/>
            <person name="Gutin A."/>
            <person name="Van de Peer Y."/>
            <person name="Salamini F."/>
            <person name="Viola R."/>
        </authorList>
    </citation>
    <scope>NUCLEOTIDE SEQUENCE</scope>
</reference>
<feature type="region of interest" description="Disordered" evidence="1">
    <location>
        <begin position="298"/>
        <end position="319"/>
    </location>
</feature>
<proteinExistence type="predicted"/>
<dbReference type="EMBL" id="AM428081">
    <property type="protein sequence ID" value="CAN62526.1"/>
    <property type="molecule type" value="Genomic_DNA"/>
</dbReference>
<evidence type="ECO:0000256" key="2">
    <source>
        <dbReference type="SAM" id="SignalP"/>
    </source>
</evidence>
<evidence type="ECO:0008006" key="4">
    <source>
        <dbReference type="Google" id="ProtNLM"/>
    </source>
</evidence>
<feature type="compositionally biased region" description="Polar residues" evidence="1">
    <location>
        <begin position="138"/>
        <end position="160"/>
    </location>
</feature>
<keyword evidence="2" id="KW-0732">Signal</keyword>
<evidence type="ECO:0000256" key="1">
    <source>
        <dbReference type="SAM" id="MobiDB-lite"/>
    </source>
</evidence>
<gene>
    <name evidence="3" type="ORF">VITISV_002348</name>
</gene>
<dbReference type="InterPro" id="IPR044661">
    <property type="entry name" value="MED15a/b/c-like"/>
</dbReference>
<feature type="region of interest" description="Disordered" evidence="1">
    <location>
        <begin position="47"/>
        <end position="67"/>
    </location>
</feature>
<protein>
    <recommendedName>
        <fullName evidence="4">Mediator of RNA polymerase II transcription subunit 25</fullName>
    </recommendedName>
</protein>
<dbReference type="PANTHER" id="PTHR33137:SF4">
    <property type="entry name" value="MEDIATOR OF RNA POLYMERASE II TRANSCRIPTION SUBUNIT 15A-RELATED"/>
    <property type="match status" value="1"/>
</dbReference>
<accession>A5AJC1</accession>
<feature type="chain" id="PRO_5002677719" description="Mediator of RNA polymerase II transcription subunit 25" evidence="2">
    <location>
        <begin position="21"/>
        <end position="592"/>
    </location>
</feature>
<dbReference type="PANTHER" id="PTHR33137">
    <property type="entry name" value="MEDIATOR OF RNA POLYMERASE II TRANSCRIPTION SUBUNIT 15A-RELATED"/>
    <property type="match status" value="1"/>
</dbReference>
<organism evidence="3">
    <name type="scientific">Vitis vinifera</name>
    <name type="common">Grape</name>
    <dbReference type="NCBI Taxonomy" id="29760"/>
    <lineage>
        <taxon>Eukaryota</taxon>
        <taxon>Viridiplantae</taxon>
        <taxon>Streptophyta</taxon>
        <taxon>Embryophyta</taxon>
        <taxon>Tracheophyta</taxon>
        <taxon>Spermatophyta</taxon>
        <taxon>Magnoliopsida</taxon>
        <taxon>eudicotyledons</taxon>
        <taxon>Gunneridae</taxon>
        <taxon>Pentapetalae</taxon>
        <taxon>rosids</taxon>
        <taxon>Vitales</taxon>
        <taxon>Vitaceae</taxon>
        <taxon>Viteae</taxon>
        <taxon>Vitis</taxon>
    </lineage>
</organism>
<sequence>MKMLLFRLLLQLLLVRETCNKDFKPQGALLQTQNVIDQQKQLFQSQRALPEASSTSLDSTAQTGTTNVGDWQEELPVPLAPNQSQTRQQLLAQNIQTNIASGVPGSASLPSTLSSVTSLNQTPMQNVVGQNSGMQNISGIPQNSVGNSMGQGVPSNMFANSQRQSQGRPQQQQQMLGTQSGNPSMQTNQHPVHILQQSKVPVQQQTQQGVSNLLATQGQQSQQQPSPTKQEPELLFLVNFYCHPRSNEAFKLFSSNSIGVGPVASILVGSRKNSDTLVLSANQETGWTSLECHATSVDEDEDGGISDGEVSSIDKDEEDDSNFLKTPLSYGLFSEDSVSNKRMEFPATTHAPNTEIISALSFSCSELKFCAKAKLKTCISSSSQVLFSVASSPTDCAEGNAQKVTARFDSSSAETVTEVVEKKSDIFLGKRISQSGSKDIVPDVVDTSDHKFTVGIETQLAEEIPGTGQHLSSWESTLTKAIFGKFATSAATYPESSLDEDAFLLHLKDGFSPETKVIYVGSLKVEIDASEQEEVAQKLLEDFNCVPVFLPHDLHKSFIMGSLNISYDLFFITCCSCTPTTAIILTTSEHML</sequence>
<feature type="compositionally biased region" description="Low complexity" evidence="1">
    <location>
        <begin position="161"/>
        <end position="181"/>
    </location>
</feature>
<feature type="region of interest" description="Disordered" evidence="1">
    <location>
        <begin position="138"/>
        <end position="188"/>
    </location>
</feature>
<name>A5AJC1_VITVI</name>
<dbReference type="ExpressionAtlas" id="A5AJC1">
    <property type="expression patterns" value="baseline and differential"/>
</dbReference>
<feature type="signal peptide" evidence="2">
    <location>
        <begin position="1"/>
        <end position="20"/>
    </location>
</feature>
<dbReference type="AlphaFoldDB" id="A5AJC1"/>
<evidence type="ECO:0000313" key="3">
    <source>
        <dbReference type="EMBL" id="CAN62526.1"/>
    </source>
</evidence>
<dbReference type="GO" id="GO:0003713">
    <property type="term" value="F:transcription coactivator activity"/>
    <property type="evidence" value="ECO:0007669"/>
    <property type="project" value="InterPro"/>
</dbReference>
<dbReference type="GO" id="GO:0031490">
    <property type="term" value="F:chromatin DNA binding"/>
    <property type="evidence" value="ECO:0007669"/>
    <property type="project" value="InterPro"/>
</dbReference>